<dbReference type="GO" id="GO:0006357">
    <property type="term" value="P:regulation of transcription by RNA polymerase II"/>
    <property type="evidence" value="ECO:0007669"/>
    <property type="project" value="TreeGrafter"/>
</dbReference>
<evidence type="ECO:0000259" key="3">
    <source>
        <dbReference type="Pfam" id="PF12090"/>
    </source>
</evidence>
<evidence type="ECO:0000256" key="1">
    <source>
        <dbReference type="SAM" id="Coils"/>
    </source>
</evidence>
<feature type="compositionally biased region" description="Polar residues" evidence="2">
    <location>
        <begin position="524"/>
        <end position="542"/>
    </location>
</feature>
<feature type="compositionally biased region" description="Low complexity" evidence="2">
    <location>
        <begin position="556"/>
        <end position="566"/>
    </location>
</feature>
<evidence type="ECO:0000313" key="5">
    <source>
        <dbReference type="Proteomes" id="UP000664132"/>
    </source>
</evidence>
<dbReference type="AlphaFoldDB" id="A0A8H8BT22"/>
<sequence>MSNSRLPSTAKYPPNSATSNGAGSNASGARSASRNRRDAPPQLLGRGQRNSSVGLRSASLVGESSIAHVAEPQPYVKSDAYILKKYRGHPPSLVIHLHPTHFRFDQQEGSFTYKSPMRIVIEHLRKRTIPHDLVEFFNDVPYYEGCMIVQIYDHKSIAPSQNTNRPKSGSGKSVPFSVHNYNAYLTPSPYVPYPTEFALPGKGTSAGDEDKKPSTQKDKENMPAPDLPNEARNKAPASPKQPKISTIVLRPTALSNHADLALKAAEVQQPMADGRRDSRQDVNGVPLSATVPPTPTTAVPSTPQTSMAPPAKRVKKTHAELTSSNIYAAESQITFATTAPLMLEPVSSVGQAAALLESLAHPMHSEAPPAPKTRKRTVAEMAADEAQAADQERHMLIFDERLGQNIARAQGGGNPVDGAGQAGGVSFEPRFERFKTIENLKAQHEETKRADKLRREEAERKSRQEQERNKLRDDAEKREQEKARLAAQQQQMANRQQLQQESQRRQMAQQAAQAQAGLPGPPHMQQNNQIQPPHAHPQTNGIPANAMAAQPQRFHQQQVSQAQASSPIVRNGTPQSHSSPIVNPMGVVPMQQTTSSMGGSPARPGSVVHQNHPQMGAPTGHPMSAQRSQQSHAGTPRMPNSTPNIQSTPLNRQMSQTPRMSQGSPMQASMAAMQGVPMMNGQQMPVMNSQQAQALQQQQQRMQQMMRNNNAQQQQQQQAAMGGMVPQQMTPQQQQQFMQAQHMMRNQHQAGQQQGMPNQLAQTYAAQMAAMAQRSGGLPPNMNQNMMNNNPGMAGMPQMTMQQMQQQMQMQQMRQQAQAQAHAQAQQNPQAVAQQQMFQQQVMIMAQQLYGQQRPKVAASYANGILPDEIERQLRAQCQSNAQQSVQRRFQAQRAQQQQQMMAQAQAQGMQQNMNGMQGGMGM</sequence>
<dbReference type="PANTHER" id="PTHR13526:SF8">
    <property type="entry name" value="TRANSCRIPTION FACTOR SPT20 HOMOLOG"/>
    <property type="match status" value="1"/>
</dbReference>
<feature type="compositionally biased region" description="Basic and acidic residues" evidence="2">
    <location>
        <begin position="438"/>
        <end position="484"/>
    </location>
</feature>
<feature type="coiled-coil region" evidence="1">
    <location>
        <begin position="688"/>
        <end position="715"/>
    </location>
</feature>
<dbReference type="PANTHER" id="PTHR13526">
    <property type="entry name" value="TRANSCRIPTION FACTOR SPT20 HOMOLOG"/>
    <property type="match status" value="1"/>
</dbReference>
<dbReference type="OrthoDB" id="1932706at2759"/>
<keyword evidence="5" id="KW-1185">Reference proteome</keyword>
<feature type="compositionally biased region" description="Low complexity" evidence="2">
    <location>
        <begin position="15"/>
        <end position="32"/>
    </location>
</feature>
<proteinExistence type="predicted"/>
<feature type="region of interest" description="Disordered" evidence="2">
    <location>
        <begin position="1"/>
        <end position="51"/>
    </location>
</feature>
<name>A0A8H8BT22_9HELO</name>
<feature type="region of interest" description="Disordered" evidence="2">
    <location>
        <begin position="438"/>
        <end position="665"/>
    </location>
</feature>
<feature type="compositionally biased region" description="Basic and acidic residues" evidence="2">
    <location>
        <begin position="208"/>
        <end position="221"/>
    </location>
</feature>
<protein>
    <recommendedName>
        <fullName evidence="3">Spt20-like SEP domain-containing protein</fullName>
    </recommendedName>
</protein>
<dbReference type="InterPro" id="IPR046468">
    <property type="entry name" value="Spt20-like_SEP"/>
</dbReference>
<reference evidence="4" key="1">
    <citation type="submission" date="2021-02" db="EMBL/GenBank/DDBJ databases">
        <title>Genome sequence Cadophora malorum strain M34.</title>
        <authorList>
            <person name="Stefanovic E."/>
            <person name="Vu D."/>
            <person name="Scully C."/>
            <person name="Dijksterhuis J."/>
            <person name="Roader J."/>
            <person name="Houbraken J."/>
        </authorList>
    </citation>
    <scope>NUCLEOTIDE SEQUENCE</scope>
    <source>
        <strain evidence="4">M34</strain>
    </source>
</reference>
<dbReference type="Pfam" id="PF12090">
    <property type="entry name" value="Spt20_SEP"/>
    <property type="match status" value="1"/>
</dbReference>
<dbReference type="GO" id="GO:0003712">
    <property type="term" value="F:transcription coregulator activity"/>
    <property type="evidence" value="ECO:0007669"/>
    <property type="project" value="InterPro"/>
</dbReference>
<organism evidence="4 5">
    <name type="scientific">Cadophora malorum</name>
    <dbReference type="NCBI Taxonomy" id="108018"/>
    <lineage>
        <taxon>Eukaryota</taxon>
        <taxon>Fungi</taxon>
        <taxon>Dikarya</taxon>
        <taxon>Ascomycota</taxon>
        <taxon>Pezizomycotina</taxon>
        <taxon>Leotiomycetes</taxon>
        <taxon>Helotiales</taxon>
        <taxon>Ploettnerulaceae</taxon>
        <taxon>Cadophora</taxon>
    </lineage>
</organism>
<gene>
    <name evidence="4" type="ORF">IFR04_003918</name>
</gene>
<evidence type="ECO:0000256" key="2">
    <source>
        <dbReference type="SAM" id="MobiDB-lite"/>
    </source>
</evidence>
<feature type="domain" description="Spt20-like SEP" evidence="3">
    <location>
        <begin position="88"/>
        <end position="357"/>
    </location>
</feature>
<keyword evidence="1" id="KW-0175">Coiled coil</keyword>
<dbReference type="EMBL" id="JAFJYH010000041">
    <property type="protein sequence ID" value="KAG4423006.1"/>
    <property type="molecule type" value="Genomic_DNA"/>
</dbReference>
<evidence type="ECO:0000313" key="4">
    <source>
        <dbReference type="EMBL" id="KAG4423006.1"/>
    </source>
</evidence>
<comment type="caution">
    <text evidence="4">The sequence shown here is derived from an EMBL/GenBank/DDBJ whole genome shotgun (WGS) entry which is preliminary data.</text>
</comment>
<dbReference type="InterPro" id="IPR021950">
    <property type="entry name" value="Spt20"/>
</dbReference>
<feature type="compositionally biased region" description="Polar residues" evidence="2">
    <location>
        <begin position="572"/>
        <end position="581"/>
    </location>
</feature>
<feature type="region of interest" description="Disordered" evidence="2">
    <location>
        <begin position="199"/>
        <end position="245"/>
    </location>
</feature>
<dbReference type="GO" id="GO:0000124">
    <property type="term" value="C:SAGA complex"/>
    <property type="evidence" value="ECO:0007669"/>
    <property type="project" value="InterPro"/>
</dbReference>
<feature type="region of interest" description="Disordered" evidence="2">
    <location>
        <begin position="269"/>
        <end position="311"/>
    </location>
</feature>
<feature type="compositionally biased region" description="Low complexity" evidence="2">
    <location>
        <begin position="285"/>
        <end position="306"/>
    </location>
</feature>
<feature type="compositionally biased region" description="Polar residues" evidence="2">
    <location>
        <begin position="625"/>
        <end position="665"/>
    </location>
</feature>
<accession>A0A8H8BT22</accession>
<feature type="compositionally biased region" description="Low complexity" evidence="2">
    <location>
        <begin position="485"/>
        <end position="516"/>
    </location>
</feature>
<dbReference type="Proteomes" id="UP000664132">
    <property type="component" value="Unassembled WGS sequence"/>
</dbReference>